<reference evidence="1 2" key="1">
    <citation type="submission" date="2024-04" db="EMBL/GenBank/DDBJ databases">
        <title>Tritrichomonas musculus Genome.</title>
        <authorList>
            <person name="Alves-Ferreira E."/>
            <person name="Grigg M."/>
            <person name="Lorenzi H."/>
            <person name="Galac M."/>
        </authorList>
    </citation>
    <scope>NUCLEOTIDE SEQUENCE [LARGE SCALE GENOMIC DNA]</scope>
    <source>
        <strain evidence="1 2">EAF2021</strain>
    </source>
</reference>
<dbReference type="PANTHER" id="PTHR24159">
    <property type="match status" value="1"/>
</dbReference>
<dbReference type="InterPro" id="IPR036770">
    <property type="entry name" value="Ankyrin_rpt-contain_sf"/>
</dbReference>
<name>A0ABR2KQ75_9EUKA</name>
<evidence type="ECO:0008006" key="3">
    <source>
        <dbReference type="Google" id="ProtNLM"/>
    </source>
</evidence>
<gene>
    <name evidence="1" type="ORF">M9Y10_030132</name>
</gene>
<sequence length="407" mass="48704">MNSQDYLSTMLDIQENIIYFLEEEANIEDNFTILESKFNDTKISDSKYYLLSLMHLISKIGNNHHRLPNFFSKIERVLIFFKDDIKYFFSNSEVFNIFRSNKRILLFLIEQQLIIIDEYIVKKITNTEKYIEAKYPQYFQPEIQPFINKKWFPKYKNSNEKEEKENGWVEDIKKELRDNFYEKRKEGENDCQICELIRNDMYDEFVAYVTRNNVPLNSKINPSIYETNSFLLKKQAELEQDNDDEDNGISLIEYAVFFGSIQIFNYLRLEGVKLMPSLWSLSIHGQNAEIIHFLEGNHVELEDKSYKQVFYESIKCHHNNIANYFIDNFLQSDEENSQDTINQCLKYYNFAFLKNESISESSFFSLCKYDYCVLFNNLLNDKNIDINKTEIFNILLIQFQLIIIKLC</sequence>
<proteinExistence type="predicted"/>
<dbReference type="Proteomes" id="UP001470230">
    <property type="component" value="Unassembled WGS sequence"/>
</dbReference>
<organism evidence="1 2">
    <name type="scientific">Tritrichomonas musculus</name>
    <dbReference type="NCBI Taxonomy" id="1915356"/>
    <lineage>
        <taxon>Eukaryota</taxon>
        <taxon>Metamonada</taxon>
        <taxon>Parabasalia</taxon>
        <taxon>Tritrichomonadida</taxon>
        <taxon>Tritrichomonadidae</taxon>
        <taxon>Tritrichomonas</taxon>
    </lineage>
</organism>
<dbReference type="PANTHER" id="PTHR24159:SF5">
    <property type="entry name" value="ANK_REP_REGION DOMAIN-CONTAINING PROTEIN"/>
    <property type="match status" value="1"/>
</dbReference>
<keyword evidence="2" id="KW-1185">Reference proteome</keyword>
<protein>
    <recommendedName>
        <fullName evidence="3">DUF3447 domain-containing protein</fullName>
    </recommendedName>
</protein>
<evidence type="ECO:0000313" key="2">
    <source>
        <dbReference type="Proteomes" id="UP001470230"/>
    </source>
</evidence>
<dbReference type="EMBL" id="JAPFFF010000004">
    <property type="protein sequence ID" value="KAK8892881.1"/>
    <property type="molecule type" value="Genomic_DNA"/>
</dbReference>
<dbReference type="SUPFAM" id="SSF48403">
    <property type="entry name" value="Ankyrin repeat"/>
    <property type="match status" value="1"/>
</dbReference>
<accession>A0ABR2KQ75</accession>
<evidence type="ECO:0000313" key="1">
    <source>
        <dbReference type="EMBL" id="KAK8892881.1"/>
    </source>
</evidence>
<comment type="caution">
    <text evidence="1">The sequence shown here is derived from an EMBL/GenBank/DDBJ whole genome shotgun (WGS) entry which is preliminary data.</text>
</comment>